<dbReference type="GO" id="GO:0004347">
    <property type="term" value="F:glucose-6-phosphate isomerase activity"/>
    <property type="evidence" value="ECO:0007669"/>
    <property type="project" value="UniProtKB-EC"/>
</dbReference>
<reference evidence="5 6" key="1">
    <citation type="submission" date="2021-06" db="EMBL/GenBank/DDBJ databases">
        <authorList>
            <person name="Sun Q."/>
            <person name="Li D."/>
        </authorList>
    </citation>
    <scope>NUCLEOTIDE SEQUENCE [LARGE SCALE GENOMIC DNA]</scope>
    <source>
        <strain evidence="5 6">MSJ-4</strain>
    </source>
</reference>
<comment type="caution">
    <text evidence="5">The sequence shown here is derived from an EMBL/GenBank/DDBJ whole genome shotgun (WGS) entry which is preliminary data.</text>
</comment>
<dbReference type="InterPro" id="IPR035476">
    <property type="entry name" value="SIS_PGI_1"/>
</dbReference>
<dbReference type="PANTHER" id="PTHR11469">
    <property type="entry name" value="GLUCOSE-6-PHOSPHATE ISOMERASE"/>
    <property type="match status" value="1"/>
</dbReference>
<dbReference type="InterPro" id="IPR018189">
    <property type="entry name" value="Phosphoglucose_isomerase_CS"/>
</dbReference>
<evidence type="ECO:0000256" key="4">
    <source>
        <dbReference type="HAMAP-Rule" id="MF_00473"/>
    </source>
</evidence>
<feature type="active site" description="Proton donor" evidence="4">
    <location>
        <position position="312"/>
    </location>
</feature>
<dbReference type="NCBIfam" id="NF010697">
    <property type="entry name" value="PRK14097.1"/>
    <property type="match status" value="1"/>
</dbReference>
<dbReference type="Pfam" id="PF00342">
    <property type="entry name" value="PGI"/>
    <property type="match status" value="1"/>
</dbReference>
<dbReference type="PROSITE" id="PS00765">
    <property type="entry name" value="P_GLUCOSE_ISOMERASE_1"/>
    <property type="match status" value="1"/>
</dbReference>
<evidence type="ECO:0000313" key="5">
    <source>
        <dbReference type="EMBL" id="MBU5592057.1"/>
    </source>
</evidence>
<dbReference type="PROSITE" id="PS51463">
    <property type="entry name" value="P_GLUCOSE_ISOMERASE_3"/>
    <property type="match status" value="1"/>
</dbReference>
<comment type="pathway">
    <text evidence="4">Carbohydrate biosynthesis; gluconeogenesis.</text>
</comment>
<dbReference type="CDD" id="cd05016">
    <property type="entry name" value="SIS_PGI_2"/>
    <property type="match status" value="1"/>
</dbReference>
<comment type="catalytic activity">
    <reaction evidence="3 4">
        <text>alpha-D-glucose 6-phosphate = beta-D-fructose 6-phosphate</text>
        <dbReference type="Rhea" id="RHEA:11816"/>
        <dbReference type="ChEBI" id="CHEBI:57634"/>
        <dbReference type="ChEBI" id="CHEBI:58225"/>
        <dbReference type="EC" id="5.3.1.9"/>
    </reaction>
</comment>
<dbReference type="InterPro" id="IPR001672">
    <property type="entry name" value="G6P_Isomerase"/>
</dbReference>
<dbReference type="PANTHER" id="PTHR11469:SF1">
    <property type="entry name" value="GLUCOSE-6-PHOSPHATE ISOMERASE"/>
    <property type="match status" value="1"/>
</dbReference>
<comment type="pathway">
    <text evidence="1 4">Carbohydrate degradation; glycolysis; D-glyceraldehyde 3-phosphate and glycerone phosphate from D-glucose: step 2/4.</text>
</comment>
<dbReference type="EC" id="5.3.1.9" evidence="4"/>
<accession>A0ABS6F3C5</accession>
<comment type="subcellular location">
    <subcellularLocation>
        <location evidence="4">Cytoplasm</location>
    </subcellularLocation>
</comment>
<keyword evidence="4" id="KW-0324">Glycolysis</keyword>
<dbReference type="HAMAP" id="MF_00473">
    <property type="entry name" value="G6P_isomerase"/>
    <property type="match status" value="1"/>
</dbReference>
<evidence type="ECO:0000256" key="3">
    <source>
        <dbReference type="ARBA" id="ARBA00029321"/>
    </source>
</evidence>
<dbReference type="PROSITE" id="PS00174">
    <property type="entry name" value="P_GLUCOSE_ISOMERASE_2"/>
    <property type="match status" value="1"/>
</dbReference>
<sequence>MKKNRIKFHYVINLIKLGVVFVNNVLTLDLKSTRDYIKDHEVNALTDAVKAAHNALHNGTGLGADFLGWVDLPINYDKEEFERIKKAAEKIRKNSEVLIVIGIGGSYLGARAAIEMLNHSFYNMLGKEDRKSPAIYFVGNNISSTYMADLLDAIKDKEISVNVISKSGTTTEPAIAFRIFKDLLEKKYGKEEAKNRIFATTDMKKGALKSLSDNEGYETFVIPDNVGGRFSVLTAVGLLPIAVSGVDIDEVMKGASVSREAYSSDKLEENDCYKYAAVRNVLYRKGKTTEIMVNYEPSLHYFAEWWKQLYGESEGKDNKGIFPAAVDFSTDLHSMGQYIQDGMRNLFETVLNVEKPRKEIIIEESKENIDGLNFLAGKTMDFVNNKAFQGTVLAHNDGGVPNIIINISEISAFNFGYMVYFFEKACSISGYILGVNPFDQPGVEAYKKNMFALLGKPGFEDLKAELEKRL</sequence>
<name>A0ABS6F3C5_9CLOT</name>
<keyword evidence="4" id="KW-0312">Gluconeogenesis</keyword>
<dbReference type="Proteomes" id="UP000736583">
    <property type="component" value="Unassembled WGS sequence"/>
</dbReference>
<proteinExistence type="inferred from homology"/>
<evidence type="ECO:0000256" key="2">
    <source>
        <dbReference type="ARBA" id="ARBA00006604"/>
    </source>
</evidence>
<dbReference type="EMBL" id="JAHLQL010000002">
    <property type="protein sequence ID" value="MBU5592057.1"/>
    <property type="molecule type" value="Genomic_DNA"/>
</dbReference>
<gene>
    <name evidence="4" type="primary">pgi</name>
    <name evidence="5" type="ORF">KQI89_09770</name>
</gene>
<keyword evidence="4 5" id="KW-0413">Isomerase</keyword>
<dbReference type="CDD" id="cd05015">
    <property type="entry name" value="SIS_PGI_1"/>
    <property type="match status" value="1"/>
</dbReference>
<comment type="function">
    <text evidence="4">Catalyzes the reversible isomerization of glucose-6-phosphate to fructose-6-phosphate.</text>
</comment>
<organism evidence="5 6">
    <name type="scientific">Clostridium simiarum</name>
    <dbReference type="NCBI Taxonomy" id="2841506"/>
    <lineage>
        <taxon>Bacteria</taxon>
        <taxon>Bacillati</taxon>
        <taxon>Bacillota</taxon>
        <taxon>Clostridia</taxon>
        <taxon>Eubacteriales</taxon>
        <taxon>Clostridiaceae</taxon>
        <taxon>Clostridium</taxon>
    </lineage>
</organism>
<comment type="similarity">
    <text evidence="2 4">Belongs to the GPI family.</text>
</comment>
<evidence type="ECO:0000313" key="6">
    <source>
        <dbReference type="Proteomes" id="UP000736583"/>
    </source>
</evidence>
<dbReference type="InterPro" id="IPR035482">
    <property type="entry name" value="SIS_PGI_2"/>
</dbReference>
<comment type="caution">
    <text evidence="4">Lacks conserved residue(s) required for the propagation of feature annotation.</text>
</comment>
<keyword evidence="4" id="KW-0963">Cytoplasm</keyword>
<evidence type="ECO:0000256" key="1">
    <source>
        <dbReference type="ARBA" id="ARBA00004926"/>
    </source>
</evidence>
<keyword evidence="6" id="KW-1185">Reference proteome</keyword>
<feature type="active site" evidence="4">
    <location>
        <position position="447"/>
    </location>
</feature>
<protein>
    <recommendedName>
        <fullName evidence="4">Glucose-6-phosphate isomerase</fullName>
        <shortName evidence="4">GPI</shortName>
        <ecNumber evidence="4">5.3.1.9</ecNumber>
    </recommendedName>
    <alternativeName>
        <fullName evidence="4">Phosphoglucose isomerase</fullName>
        <shortName evidence="4">PGI</shortName>
    </alternativeName>
    <alternativeName>
        <fullName evidence="4">Phosphohexose isomerase</fullName>
        <shortName evidence="4">PHI</shortName>
    </alternativeName>
</protein>